<dbReference type="PROSITE" id="PS50089">
    <property type="entry name" value="ZF_RING_2"/>
    <property type="match status" value="1"/>
</dbReference>
<feature type="compositionally biased region" description="Polar residues" evidence="2">
    <location>
        <begin position="1"/>
        <end position="12"/>
    </location>
</feature>
<dbReference type="eggNOG" id="ENOG502RFM6">
    <property type="taxonomic scope" value="Eukaryota"/>
</dbReference>
<dbReference type="Pfam" id="PF13639">
    <property type="entry name" value="zf-RING_2"/>
    <property type="match status" value="1"/>
</dbReference>
<evidence type="ECO:0000256" key="2">
    <source>
        <dbReference type="SAM" id="MobiDB-lite"/>
    </source>
</evidence>
<dbReference type="STRING" id="671987.R0K7P2"/>
<gene>
    <name evidence="4" type="ORF">SETTUDRAFT_21673</name>
</gene>
<dbReference type="InterPro" id="IPR001841">
    <property type="entry name" value="Znf_RING"/>
</dbReference>
<dbReference type="AlphaFoldDB" id="R0K7P2"/>
<keyword evidence="1" id="KW-0862">Zinc</keyword>
<dbReference type="SUPFAM" id="SSF57850">
    <property type="entry name" value="RING/U-box"/>
    <property type="match status" value="1"/>
</dbReference>
<dbReference type="GeneID" id="19402467"/>
<dbReference type="InterPro" id="IPR013083">
    <property type="entry name" value="Znf_RING/FYVE/PHD"/>
</dbReference>
<feature type="domain" description="RING-type" evidence="3">
    <location>
        <begin position="234"/>
        <end position="295"/>
    </location>
</feature>
<reference evidence="4 5" key="1">
    <citation type="journal article" date="2012" name="PLoS Pathog.">
        <title>Diverse lifestyles and strategies of plant pathogenesis encoded in the genomes of eighteen Dothideomycetes fungi.</title>
        <authorList>
            <person name="Ohm R.A."/>
            <person name="Feau N."/>
            <person name="Henrissat B."/>
            <person name="Schoch C.L."/>
            <person name="Horwitz B.A."/>
            <person name="Barry K.W."/>
            <person name="Condon B.J."/>
            <person name="Copeland A.C."/>
            <person name="Dhillon B."/>
            <person name="Glaser F."/>
            <person name="Hesse C.N."/>
            <person name="Kosti I."/>
            <person name="LaButti K."/>
            <person name="Lindquist E.A."/>
            <person name="Lucas S."/>
            <person name="Salamov A.A."/>
            <person name="Bradshaw R.E."/>
            <person name="Ciuffetti L."/>
            <person name="Hamelin R.C."/>
            <person name="Kema G.H.J."/>
            <person name="Lawrence C."/>
            <person name="Scott J.A."/>
            <person name="Spatafora J.W."/>
            <person name="Turgeon B.G."/>
            <person name="de Wit P.J.G.M."/>
            <person name="Zhong S."/>
            <person name="Goodwin S.B."/>
            <person name="Grigoriev I.V."/>
        </authorList>
    </citation>
    <scope>NUCLEOTIDE SEQUENCE [LARGE SCALE GENOMIC DNA]</scope>
    <source>
        <strain evidence="5">28A</strain>
    </source>
</reference>
<organism evidence="4 5">
    <name type="scientific">Exserohilum turcicum (strain 28A)</name>
    <name type="common">Northern leaf blight fungus</name>
    <name type="synonym">Setosphaeria turcica</name>
    <dbReference type="NCBI Taxonomy" id="671987"/>
    <lineage>
        <taxon>Eukaryota</taxon>
        <taxon>Fungi</taxon>
        <taxon>Dikarya</taxon>
        <taxon>Ascomycota</taxon>
        <taxon>Pezizomycotina</taxon>
        <taxon>Dothideomycetes</taxon>
        <taxon>Pleosporomycetidae</taxon>
        <taxon>Pleosporales</taxon>
        <taxon>Pleosporineae</taxon>
        <taxon>Pleosporaceae</taxon>
        <taxon>Exserohilum</taxon>
    </lineage>
</organism>
<keyword evidence="1" id="KW-0863">Zinc-finger</keyword>
<keyword evidence="1" id="KW-0479">Metal-binding</keyword>
<evidence type="ECO:0000313" key="5">
    <source>
        <dbReference type="Proteomes" id="UP000016935"/>
    </source>
</evidence>
<evidence type="ECO:0000256" key="1">
    <source>
        <dbReference type="PROSITE-ProRule" id="PRU00175"/>
    </source>
</evidence>
<accession>R0K7P2</accession>
<reference evidence="4 5" key="2">
    <citation type="journal article" date="2013" name="PLoS Genet.">
        <title>Comparative genome structure, secondary metabolite, and effector coding capacity across Cochliobolus pathogens.</title>
        <authorList>
            <person name="Condon B.J."/>
            <person name="Leng Y."/>
            <person name="Wu D."/>
            <person name="Bushley K.E."/>
            <person name="Ohm R.A."/>
            <person name="Otillar R."/>
            <person name="Martin J."/>
            <person name="Schackwitz W."/>
            <person name="Grimwood J."/>
            <person name="MohdZainudin N."/>
            <person name="Xue C."/>
            <person name="Wang R."/>
            <person name="Manning V.A."/>
            <person name="Dhillon B."/>
            <person name="Tu Z.J."/>
            <person name="Steffenson B.J."/>
            <person name="Salamov A."/>
            <person name="Sun H."/>
            <person name="Lowry S."/>
            <person name="LaButti K."/>
            <person name="Han J."/>
            <person name="Copeland A."/>
            <person name="Lindquist E."/>
            <person name="Barry K."/>
            <person name="Schmutz J."/>
            <person name="Baker S.E."/>
            <person name="Ciuffetti L.M."/>
            <person name="Grigoriev I.V."/>
            <person name="Zhong S."/>
            <person name="Turgeon B.G."/>
        </authorList>
    </citation>
    <scope>NUCLEOTIDE SEQUENCE [LARGE SCALE GENOMIC DNA]</scope>
    <source>
        <strain evidence="5">28A</strain>
    </source>
</reference>
<dbReference type="OrthoDB" id="8062037at2759"/>
<evidence type="ECO:0000313" key="4">
    <source>
        <dbReference type="EMBL" id="EOA84317.1"/>
    </source>
</evidence>
<proteinExistence type="predicted"/>
<sequence>MSNLSNDSSAQTGHVPPREEVHHQALLRMRNLHDMRKFTQENNKTEGMLWTSTTQLRNLERQCFPHRAHGLRLANMTDEDTVQEAQAAQKWLFGILEYHNRVMMPQQDLGTFTLAVGKQMRGQQQNWTEKERLYMALTDHELPSPKDRLQAAFMIVLHLNLAKNLSDISSIAKTHSERLQRRAEIESKFLHTLEKISERVESILIDQFACAIPLSHTAGPGNGTGAIDGDSGYCPICQNSYSAFSEFSIDELVADYPVRIKYCGHIVGKACLEQWLMTPKIDEAKYPYRTCPLCRVQVEGVKYPSVPRGLTNHVNKDRRSLEVCRELVYGFGLDPEECLLAIVACMSEEIACTELLHEIERRGGNKAHEHALKKKLEDLRMEKWAWGFRGNGVWDVLRREWMTSGVVHRV</sequence>
<dbReference type="CDD" id="cd16448">
    <property type="entry name" value="RING-H2"/>
    <property type="match status" value="1"/>
</dbReference>
<dbReference type="GO" id="GO:0008270">
    <property type="term" value="F:zinc ion binding"/>
    <property type="evidence" value="ECO:0007669"/>
    <property type="project" value="UniProtKB-KW"/>
</dbReference>
<dbReference type="RefSeq" id="XP_008028049.1">
    <property type="nucleotide sequence ID" value="XM_008029858.1"/>
</dbReference>
<evidence type="ECO:0000259" key="3">
    <source>
        <dbReference type="PROSITE" id="PS50089"/>
    </source>
</evidence>
<dbReference type="Gene3D" id="3.30.40.10">
    <property type="entry name" value="Zinc/RING finger domain, C3HC4 (zinc finger)"/>
    <property type="match status" value="1"/>
</dbReference>
<protein>
    <recommendedName>
        <fullName evidence="3">RING-type domain-containing protein</fullName>
    </recommendedName>
</protein>
<dbReference type="HOGENOM" id="CLU_672663_0_0_1"/>
<dbReference type="EMBL" id="KB908814">
    <property type="protein sequence ID" value="EOA84317.1"/>
    <property type="molecule type" value="Genomic_DNA"/>
</dbReference>
<dbReference type="Proteomes" id="UP000016935">
    <property type="component" value="Unassembled WGS sequence"/>
</dbReference>
<feature type="region of interest" description="Disordered" evidence="2">
    <location>
        <begin position="1"/>
        <end position="20"/>
    </location>
</feature>
<name>R0K7P2_EXST2</name>
<keyword evidence="5" id="KW-1185">Reference proteome</keyword>